<evidence type="ECO:0000259" key="1">
    <source>
        <dbReference type="Pfam" id="PF04399"/>
    </source>
</evidence>
<dbReference type="InterPro" id="IPR036282">
    <property type="entry name" value="Glutathione-S-Trfase_C_sf"/>
</dbReference>
<dbReference type="eggNOG" id="ENOG502RYF1">
    <property type="taxonomic scope" value="Eukaryota"/>
</dbReference>
<feature type="domain" description="GST N-terminal" evidence="2">
    <location>
        <begin position="25"/>
        <end position="92"/>
    </location>
</feature>
<dbReference type="OrthoDB" id="1738954at2759"/>
<dbReference type="EMBL" id="FN648438">
    <property type="protein sequence ID" value="CBJ31439.1"/>
    <property type="molecule type" value="Genomic_DNA"/>
</dbReference>
<dbReference type="Gene3D" id="1.20.1050.10">
    <property type="match status" value="1"/>
</dbReference>
<dbReference type="SUPFAM" id="SSF52833">
    <property type="entry name" value="Thioredoxin-like"/>
    <property type="match status" value="1"/>
</dbReference>
<keyword evidence="4" id="KW-1185">Reference proteome</keyword>
<protein>
    <recommendedName>
        <fullName evidence="5">Glutaredoxin 2</fullName>
    </recommendedName>
</protein>
<gene>
    <name evidence="3" type="ORF">Esi_0256_0009</name>
</gene>
<dbReference type="Pfam" id="PF04399">
    <property type="entry name" value="Glutaredoxin2_C"/>
    <property type="match status" value="1"/>
</dbReference>
<dbReference type="Proteomes" id="UP000002630">
    <property type="component" value="Linkage Group LG17"/>
</dbReference>
<dbReference type="STRING" id="2880.D7FTR2"/>
<dbReference type="InParanoid" id="D7FTR2"/>
<dbReference type="CDD" id="cd03199">
    <property type="entry name" value="GST_C_GRX2"/>
    <property type="match status" value="1"/>
</dbReference>
<evidence type="ECO:0000259" key="2">
    <source>
        <dbReference type="Pfam" id="PF13409"/>
    </source>
</evidence>
<name>D7FTR2_ECTSI</name>
<feature type="domain" description="Glutaredoxin 2 C-terminal" evidence="1">
    <location>
        <begin position="111"/>
        <end position="242"/>
    </location>
</feature>
<evidence type="ECO:0000313" key="4">
    <source>
        <dbReference type="Proteomes" id="UP000002630"/>
    </source>
</evidence>
<dbReference type="InterPro" id="IPR036249">
    <property type="entry name" value="Thioredoxin-like_sf"/>
</dbReference>
<dbReference type="EMBL" id="FN649742">
    <property type="protein sequence ID" value="CBJ31439.1"/>
    <property type="molecule type" value="Genomic_DNA"/>
</dbReference>
<dbReference type="OMA" id="NLTCVKG"/>
<dbReference type="SUPFAM" id="SSF47616">
    <property type="entry name" value="GST C-terminal domain-like"/>
    <property type="match status" value="1"/>
</dbReference>
<dbReference type="Gene3D" id="3.40.30.10">
    <property type="entry name" value="Glutaredoxin"/>
    <property type="match status" value="1"/>
</dbReference>
<dbReference type="Pfam" id="PF13409">
    <property type="entry name" value="GST_N_2"/>
    <property type="match status" value="1"/>
</dbReference>
<sequence length="243" mass="27306">MPFPTGSKPVKEMDSPRPKLWIYDHCPYCVRPRMVFGLKGITHDLAYLSNDDIETPTAMVGKKMVPILELGRPGSEDHEIMAESMDIVKRLDLDPQFGPPVLAPAVDRKDLDGWVSSAAMLMRRLVRPRNAVTPLAEFQTRSAREAFVRNHPLPEPSSYEANLKASPKLIEELERELWKLEGMIHSPTSVAADGKLSYNDVEFFPRMRGLTIVQGLGIPPKLRAYLDAVSERVDVPLYDKIAS</sequence>
<organism evidence="3 4">
    <name type="scientific">Ectocarpus siliculosus</name>
    <name type="common">Brown alga</name>
    <name type="synonym">Conferva siliculosa</name>
    <dbReference type="NCBI Taxonomy" id="2880"/>
    <lineage>
        <taxon>Eukaryota</taxon>
        <taxon>Sar</taxon>
        <taxon>Stramenopiles</taxon>
        <taxon>Ochrophyta</taxon>
        <taxon>PX clade</taxon>
        <taxon>Phaeophyceae</taxon>
        <taxon>Ectocarpales</taxon>
        <taxon>Ectocarpaceae</taxon>
        <taxon>Ectocarpus</taxon>
    </lineage>
</organism>
<evidence type="ECO:0000313" key="3">
    <source>
        <dbReference type="EMBL" id="CBJ31439.1"/>
    </source>
</evidence>
<dbReference type="AlphaFoldDB" id="D7FTR2"/>
<dbReference type="InterPro" id="IPR007494">
    <property type="entry name" value="Glutaredoxin2_C"/>
</dbReference>
<evidence type="ECO:0008006" key="5">
    <source>
        <dbReference type="Google" id="ProtNLM"/>
    </source>
</evidence>
<dbReference type="NCBIfam" id="NF007702">
    <property type="entry name" value="PRK10387.1"/>
    <property type="match status" value="1"/>
</dbReference>
<accession>D7FTR2</accession>
<dbReference type="InterPro" id="IPR004045">
    <property type="entry name" value="Glutathione_S-Trfase_N"/>
</dbReference>
<proteinExistence type="predicted"/>
<reference evidence="3 4" key="1">
    <citation type="journal article" date="2010" name="Nature">
        <title>The Ectocarpus genome and the independent evolution of multicellularity in brown algae.</title>
        <authorList>
            <person name="Cock J.M."/>
            <person name="Sterck L."/>
            <person name="Rouze P."/>
            <person name="Scornet D."/>
            <person name="Allen A.E."/>
            <person name="Amoutzias G."/>
            <person name="Anthouard V."/>
            <person name="Artiguenave F."/>
            <person name="Aury J.M."/>
            <person name="Badger J.H."/>
            <person name="Beszteri B."/>
            <person name="Billiau K."/>
            <person name="Bonnet E."/>
            <person name="Bothwell J.H."/>
            <person name="Bowler C."/>
            <person name="Boyen C."/>
            <person name="Brownlee C."/>
            <person name="Carrano C.J."/>
            <person name="Charrier B."/>
            <person name="Cho G.Y."/>
            <person name="Coelho S.M."/>
            <person name="Collen J."/>
            <person name="Corre E."/>
            <person name="Da Silva C."/>
            <person name="Delage L."/>
            <person name="Delaroque N."/>
            <person name="Dittami S.M."/>
            <person name="Doulbeau S."/>
            <person name="Elias M."/>
            <person name="Farnham G."/>
            <person name="Gachon C.M."/>
            <person name="Gschloessl B."/>
            <person name="Heesch S."/>
            <person name="Jabbari K."/>
            <person name="Jubin C."/>
            <person name="Kawai H."/>
            <person name="Kimura K."/>
            <person name="Kloareg B."/>
            <person name="Kupper F.C."/>
            <person name="Lang D."/>
            <person name="Le Bail A."/>
            <person name="Leblanc C."/>
            <person name="Lerouge P."/>
            <person name="Lohr M."/>
            <person name="Lopez P.J."/>
            <person name="Martens C."/>
            <person name="Maumus F."/>
            <person name="Michel G."/>
            <person name="Miranda-Saavedra D."/>
            <person name="Morales J."/>
            <person name="Moreau H."/>
            <person name="Motomura T."/>
            <person name="Nagasato C."/>
            <person name="Napoli C.A."/>
            <person name="Nelson D.R."/>
            <person name="Nyvall-Collen P."/>
            <person name="Peters A.F."/>
            <person name="Pommier C."/>
            <person name="Potin P."/>
            <person name="Poulain J."/>
            <person name="Quesneville H."/>
            <person name="Read B."/>
            <person name="Rensing S.A."/>
            <person name="Ritter A."/>
            <person name="Rousvoal S."/>
            <person name="Samanta M."/>
            <person name="Samson G."/>
            <person name="Schroeder D.C."/>
            <person name="Segurens B."/>
            <person name="Strittmatter M."/>
            <person name="Tonon T."/>
            <person name="Tregear J.W."/>
            <person name="Valentin K."/>
            <person name="von Dassow P."/>
            <person name="Yamagishi T."/>
            <person name="Van de Peer Y."/>
            <person name="Wincker P."/>
        </authorList>
    </citation>
    <scope>NUCLEOTIDE SEQUENCE [LARGE SCALE GENOMIC DNA]</scope>
    <source>
        <strain evidence="4">Ec32 / CCAP1310/4</strain>
    </source>
</reference>